<dbReference type="GO" id="GO:0048791">
    <property type="term" value="P:calcium ion-regulated exocytosis of neurotransmitter"/>
    <property type="evidence" value="ECO:0007669"/>
    <property type="project" value="TreeGrafter"/>
</dbReference>
<dbReference type="GO" id="GO:0098793">
    <property type="term" value="C:presynapse"/>
    <property type="evidence" value="ECO:0007669"/>
    <property type="project" value="GOC"/>
</dbReference>
<dbReference type="PROSITE" id="PS50004">
    <property type="entry name" value="C2"/>
    <property type="match status" value="1"/>
</dbReference>
<keyword evidence="2" id="KW-0812">Transmembrane</keyword>
<dbReference type="GO" id="GO:0030276">
    <property type="term" value="F:clathrin binding"/>
    <property type="evidence" value="ECO:0007669"/>
    <property type="project" value="TreeGrafter"/>
</dbReference>
<dbReference type="GO" id="GO:0005544">
    <property type="term" value="F:calcium-dependent phospholipid binding"/>
    <property type="evidence" value="ECO:0007669"/>
    <property type="project" value="TreeGrafter"/>
</dbReference>
<dbReference type="Gene3D" id="2.60.40.150">
    <property type="entry name" value="C2 domain"/>
    <property type="match status" value="2"/>
</dbReference>
<keyword evidence="2" id="KW-0472">Membrane</keyword>
<dbReference type="GO" id="GO:0001786">
    <property type="term" value="F:phosphatidylserine binding"/>
    <property type="evidence" value="ECO:0007669"/>
    <property type="project" value="TreeGrafter"/>
</dbReference>
<dbReference type="Pfam" id="PF00168">
    <property type="entry name" value="C2"/>
    <property type="match status" value="2"/>
</dbReference>
<organism evidence="4 5">
    <name type="scientific">Acropora cervicornis</name>
    <name type="common">Staghorn coral</name>
    <dbReference type="NCBI Taxonomy" id="6130"/>
    <lineage>
        <taxon>Eukaryota</taxon>
        <taxon>Metazoa</taxon>
        <taxon>Cnidaria</taxon>
        <taxon>Anthozoa</taxon>
        <taxon>Hexacorallia</taxon>
        <taxon>Scleractinia</taxon>
        <taxon>Astrocoeniina</taxon>
        <taxon>Acroporidae</taxon>
        <taxon>Acropora</taxon>
    </lineage>
</organism>
<accession>A0AAD9QLZ6</accession>
<proteinExistence type="predicted"/>
<dbReference type="GO" id="GO:0048488">
    <property type="term" value="P:synaptic vesicle endocytosis"/>
    <property type="evidence" value="ECO:0007669"/>
    <property type="project" value="TreeGrafter"/>
</dbReference>
<evidence type="ECO:0000313" key="5">
    <source>
        <dbReference type="Proteomes" id="UP001249851"/>
    </source>
</evidence>
<feature type="compositionally biased region" description="Basic and acidic residues" evidence="1">
    <location>
        <begin position="61"/>
        <end position="83"/>
    </location>
</feature>
<evidence type="ECO:0000256" key="2">
    <source>
        <dbReference type="SAM" id="Phobius"/>
    </source>
</evidence>
<dbReference type="SUPFAM" id="SSF49562">
    <property type="entry name" value="C2 domain (Calcium/lipid-binding domain, CaLB)"/>
    <property type="match status" value="2"/>
</dbReference>
<reference evidence="4" key="1">
    <citation type="journal article" date="2023" name="G3 (Bethesda)">
        <title>Whole genome assembly and annotation of the endangered Caribbean coral Acropora cervicornis.</title>
        <authorList>
            <person name="Selwyn J.D."/>
            <person name="Vollmer S.V."/>
        </authorList>
    </citation>
    <scope>NUCLEOTIDE SEQUENCE</scope>
    <source>
        <strain evidence="4">K2</strain>
    </source>
</reference>
<evidence type="ECO:0000259" key="3">
    <source>
        <dbReference type="PROSITE" id="PS50004"/>
    </source>
</evidence>
<reference evidence="4" key="2">
    <citation type="journal article" date="2023" name="Science">
        <title>Genomic signatures of disease resistance in endangered staghorn corals.</title>
        <authorList>
            <person name="Vollmer S.V."/>
            <person name="Selwyn J.D."/>
            <person name="Despard B.A."/>
            <person name="Roesel C.L."/>
        </authorList>
    </citation>
    <scope>NUCLEOTIDE SEQUENCE</scope>
    <source>
        <strain evidence="4">K2</strain>
    </source>
</reference>
<dbReference type="InterPro" id="IPR000008">
    <property type="entry name" value="C2_dom"/>
</dbReference>
<dbReference type="EMBL" id="JARQWQ010000024">
    <property type="protein sequence ID" value="KAK2563752.1"/>
    <property type="molecule type" value="Genomic_DNA"/>
</dbReference>
<gene>
    <name evidence="4" type="ORF">P5673_012740</name>
</gene>
<feature type="transmembrane region" description="Helical" evidence="2">
    <location>
        <begin position="20"/>
        <end position="41"/>
    </location>
</feature>
<evidence type="ECO:0000256" key="1">
    <source>
        <dbReference type="SAM" id="MobiDB-lite"/>
    </source>
</evidence>
<sequence length="453" mass="51084">MPKIQSARRESDLLLSGPGTVAVLVALSSVIVLGAVCKYLLKLCHSVKERWKKRPKKRRSKQESRLRSTSVRRNESKTSKTREGGVAAPEFFIPSLGKCVPQQPSPNLVQGRTGRTNDDKCFRLMPLYFKDEIGELNPDLYQQVRAICLGRNKKLGQLNLKISYNKKSRNLSIFLVTGKDFPPHDYVGSIDTCVNITVLPDRHRRKQTAIHRRSVNPPYNENFVFGIQAGEDAHAHSLLLVTFFYDSYSHAHVLGECRVPLIYCDFSTTTSIWCYLEESHDSETFLGGALQSFSNAECGELLISLCFDECDQTLTVAIMKGMKLTEGLFSNVDKLYTKAALFYEGKKLDKRKTGLKAVGEVFTVFNEALLFRFSEEKLPRCTLKISVNHYNVVGKSATIGEVNFNAESSVGLEEVHWSSIISKHNNSVSMWHTLRGFKFKETLRDDKSPLSPP</sequence>
<dbReference type="GO" id="GO:0070382">
    <property type="term" value="C:exocytic vesicle"/>
    <property type="evidence" value="ECO:0007669"/>
    <property type="project" value="TreeGrafter"/>
</dbReference>
<dbReference type="CDD" id="cd00276">
    <property type="entry name" value="C2B_Synaptotagmin"/>
    <property type="match status" value="1"/>
</dbReference>
<keyword evidence="5" id="KW-1185">Reference proteome</keyword>
<name>A0AAD9QLZ6_ACRCE</name>
<feature type="region of interest" description="Disordered" evidence="1">
    <location>
        <begin position="52"/>
        <end position="84"/>
    </location>
</feature>
<dbReference type="SMART" id="SM00239">
    <property type="entry name" value="C2"/>
    <property type="match status" value="2"/>
</dbReference>
<dbReference type="PANTHER" id="PTHR10024">
    <property type="entry name" value="SYNAPTOTAGMIN"/>
    <property type="match status" value="1"/>
</dbReference>
<feature type="domain" description="C2" evidence="3">
    <location>
        <begin position="154"/>
        <end position="274"/>
    </location>
</feature>
<comment type="caution">
    <text evidence="4">The sequence shown here is derived from an EMBL/GenBank/DDBJ whole genome shotgun (WGS) entry which is preliminary data.</text>
</comment>
<dbReference type="GO" id="GO:0005886">
    <property type="term" value="C:plasma membrane"/>
    <property type="evidence" value="ECO:0007669"/>
    <property type="project" value="TreeGrafter"/>
</dbReference>
<evidence type="ECO:0000313" key="4">
    <source>
        <dbReference type="EMBL" id="KAK2563752.1"/>
    </source>
</evidence>
<keyword evidence="2" id="KW-1133">Transmembrane helix</keyword>
<dbReference type="AlphaFoldDB" id="A0AAD9QLZ6"/>
<dbReference type="InterPro" id="IPR035892">
    <property type="entry name" value="C2_domain_sf"/>
</dbReference>
<dbReference type="GO" id="GO:0005509">
    <property type="term" value="F:calcium ion binding"/>
    <property type="evidence" value="ECO:0007669"/>
    <property type="project" value="TreeGrafter"/>
</dbReference>
<dbReference type="Proteomes" id="UP001249851">
    <property type="component" value="Unassembled WGS sequence"/>
</dbReference>
<dbReference type="PANTHER" id="PTHR10024:SF227">
    <property type="entry name" value="SYNAPTOTAGMIN 1"/>
    <property type="match status" value="1"/>
</dbReference>
<dbReference type="GO" id="GO:0000149">
    <property type="term" value="F:SNARE binding"/>
    <property type="evidence" value="ECO:0007669"/>
    <property type="project" value="TreeGrafter"/>
</dbReference>
<protein>
    <submittedName>
        <fullName evidence="4">Synaptotagmin-7</fullName>
    </submittedName>
</protein>